<organism evidence="3 4">
    <name type="scientific">Longicatena caecimuris</name>
    <dbReference type="NCBI Taxonomy" id="1796635"/>
    <lineage>
        <taxon>Bacteria</taxon>
        <taxon>Bacillati</taxon>
        <taxon>Bacillota</taxon>
        <taxon>Erysipelotrichia</taxon>
        <taxon>Erysipelotrichales</taxon>
        <taxon>Erysipelotrichaceae</taxon>
        <taxon>Longicatena</taxon>
    </lineage>
</organism>
<proteinExistence type="predicted"/>
<dbReference type="AlphaFoldDB" id="A0A4R3T9J7"/>
<dbReference type="InterPro" id="IPR010982">
    <property type="entry name" value="Lambda_DNA-bd_dom_sf"/>
</dbReference>
<dbReference type="EMBL" id="SMBP01000018">
    <property type="protein sequence ID" value="TCU57596.1"/>
    <property type="molecule type" value="Genomic_DNA"/>
</dbReference>
<comment type="caution">
    <text evidence="3">The sequence shown here is derived from an EMBL/GenBank/DDBJ whole genome shotgun (WGS) entry which is preliminary data.</text>
</comment>
<dbReference type="SMART" id="SM00028">
    <property type="entry name" value="TPR"/>
    <property type="match status" value="1"/>
</dbReference>
<evidence type="ECO:0000259" key="2">
    <source>
        <dbReference type="PROSITE" id="PS50943"/>
    </source>
</evidence>
<reference evidence="3 4" key="1">
    <citation type="submission" date="2019-03" db="EMBL/GenBank/DDBJ databases">
        <title>Genomic Encyclopedia of Type Strains, Phase IV (KMG-IV): sequencing the most valuable type-strain genomes for metagenomic binning, comparative biology and taxonomic classification.</title>
        <authorList>
            <person name="Goeker M."/>
        </authorList>
    </citation>
    <scope>NUCLEOTIDE SEQUENCE [LARGE SCALE GENOMIC DNA]</scope>
    <source>
        <strain evidence="3 4">DSM 29481</strain>
    </source>
</reference>
<dbReference type="Proteomes" id="UP000295773">
    <property type="component" value="Unassembled WGS sequence"/>
</dbReference>
<dbReference type="SUPFAM" id="SSF47413">
    <property type="entry name" value="lambda repressor-like DNA-binding domains"/>
    <property type="match status" value="1"/>
</dbReference>
<evidence type="ECO:0000256" key="1">
    <source>
        <dbReference type="PROSITE-ProRule" id="PRU00339"/>
    </source>
</evidence>
<evidence type="ECO:0000313" key="3">
    <source>
        <dbReference type="EMBL" id="TCU57596.1"/>
    </source>
</evidence>
<accession>A0A4R3T9J7</accession>
<dbReference type="InterPro" id="IPR019734">
    <property type="entry name" value="TPR_rpt"/>
</dbReference>
<dbReference type="InterPro" id="IPR011990">
    <property type="entry name" value="TPR-like_helical_dom_sf"/>
</dbReference>
<name>A0A4R3T9J7_9FIRM</name>
<dbReference type="SUPFAM" id="SSF81901">
    <property type="entry name" value="HCP-like"/>
    <property type="match status" value="1"/>
</dbReference>
<dbReference type="GO" id="GO:0003677">
    <property type="term" value="F:DNA binding"/>
    <property type="evidence" value="ECO:0007669"/>
    <property type="project" value="InterPro"/>
</dbReference>
<dbReference type="PROSITE" id="PS50005">
    <property type="entry name" value="TPR"/>
    <property type="match status" value="1"/>
</dbReference>
<feature type="repeat" description="TPR" evidence="1">
    <location>
        <begin position="283"/>
        <end position="316"/>
    </location>
</feature>
<dbReference type="PROSITE" id="PS50943">
    <property type="entry name" value="HTH_CROC1"/>
    <property type="match status" value="1"/>
</dbReference>
<feature type="domain" description="HTH cro/C1-type" evidence="2">
    <location>
        <begin position="23"/>
        <end position="56"/>
    </location>
</feature>
<dbReference type="Gene3D" id="1.10.260.40">
    <property type="entry name" value="lambda repressor-like DNA-binding domains"/>
    <property type="match status" value="1"/>
</dbReference>
<dbReference type="InterPro" id="IPR001387">
    <property type="entry name" value="Cro/C1-type_HTH"/>
</dbReference>
<protein>
    <recommendedName>
        <fullName evidence="2">HTH cro/C1-type domain-containing protein</fullName>
    </recommendedName>
</protein>
<dbReference type="RefSeq" id="WP_132225292.1">
    <property type="nucleotide sequence ID" value="NZ_JANKBG010000017.1"/>
</dbReference>
<gene>
    <name evidence="3" type="ORF">EDD61_11839</name>
</gene>
<dbReference type="CDD" id="cd00093">
    <property type="entry name" value="HTH_XRE"/>
    <property type="match status" value="1"/>
</dbReference>
<dbReference type="Gene3D" id="1.25.40.10">
    <property type="entry name" value="Tetratricopeptide repeat domain"/>
    <property type="match status" value="1"/>
</dbReference>
<keyword evidence="1" id="KW-0802">TPR repeat</keyword>
<sequence>MKTTHKEKLYLNEHNKKQLGAMIRWLRLQAGWTQQQLVDKVGILSLRTLISLEQGKIVKDDDIYDTLLDQFALSFNYTHPMDKHIEQMLSAMLSAYAHYDDEAMRAICIALLQSLLPYQQHVQEFFYIRILQVFTRLWTSQEYLSSKDYQLFLSCHDFLSESLQIMMEDALYQWQCTFPHNNIVLEQLYQQFHMHYHHHITRFSIGIVLHLSDKHHDYLQAFLILKECEQYELMHKDNPHALFSIYHWMSNLAIFIEPQQFEFYKEKALSYMKQTSLSSHTLAIFYYNIGGCYYYQKQYAKALTCYQSSFDTKSHSPLPLLIWMCHAQFCLDKTLPTCIMQKIDVQACSKALRDCWHYFILKRDGQNAQTLETYIMKTLLPVLQTLAPEFHKVYHDELKALLPLTRNYKQLLLFEDRLNLA</sequence>
<keyword evidence="4" id="KW-1185">Reference proteome</keyword>
<evidence type="ECO:0000313" key="4">
    <source>
        <dbReference type="Proteomes" id="UP000295773"/>
    </source>
</evidence>